<organism evidence="1 2">
    <name type="scientific">Nitrosomonas communis</name>
    <dbReference type="NCBI Taxonomy" id="44574"/>
    <lineage>
        <taxon>Bacteria</taxon>
        <taxon>Pseudomonadati</taxon>
        <taxon>Pseudomonadota</taxon>
        <taxon>Betaproteobacteria</taxon>
        <taxon>Nitrosomonadales</taxon>
        <taxon>Nitrosomonadaceae</taxon>
        <taxon>Nitrosomonas</taxon>
    </lineage>
</organism>
<dbReference type="SUPFAM" id="SSF159501">
    <property type="entry name" value="EreA/ChaN-like"/>
    <property type="match status" value="1"/>
</dbReference>
<evidence type="ECO:0008006" key="3">
    <source>
        <dbReference type="Google" id="ProtNLM"/>
    </source>
</evidence>
<dbReference type="Gene3D" id="3.40.50.11550">
    <property type="match status" value="1"/>
</dbReference>
<evidence type="ECO:0000313" key="2">
    <source>
        <dbReference type="Proteomes" id="UP000183287"/>
    </source>
</evidence>
<evidence type="ECO:0000313" key="1">
    <source>
        <dbReference type="EMBL" id="SFM35797.1"/>
    </source>
</evidence>
<dbReference type="Proteomes" id="UP000183287">
    <property type="component" value="Unassembled WGS sequence"/>
</dbReference>
<sequence>MFFSTGAYSVEIQNQILKNLEPHSITIMGETHRQPGSIQFFQSLITKYLQQKRCLTVALEIASSQQFIIDKIMQSGGNVEDIQIAPMIDHPAYRAMIADLAKISRNGACVKLIAIDGNIESGVGRDEWMAKEILQHVGLNPLIALLGNLHALKKIDWNKSISKVSPFVAEILVSQSHQIRTYPQIWIDKACNINYRLITSDEAEIIEIINKELISLLNASEIKTVNNIVDGIILWECE</sequence>
<dbReference type="EMBL" id="FOUB01000025">
    <property type="protein sequence ID" value="SFM35797.1"/>
    <property type="molecule type" value="Genomic_DNA"/>
</dbReference>
<name>A0A1I4Q6X2_9PROT</name>
<accession>A0A1I4Q6X2</accession>
<reference evidence="2" key="1">
    <citation type="submission" date="2016-10" db="EMBL/GenBank/DDBJ databases">
        <authorList>
            <person name="Varghese N."/>
            <person name="Submissions S."/>
        </authorList>
    </citation>
    <scope>NUCLEOTIDE SEQUENCE [LARGE SCALE GENOMIC DNA]</scope>
    <source>
        <strain evidence="2">Nm44</strain>
    </source>
</reference>
<dbReference type="AlphaFoldDB" id="A0A1I4Q6X2"/>
<keyword evidence="2" id="KW-1185">Reference proteome</keyword>
<gene>
    <name evidence="1" type="ORF">SAMN05421863_102511</name>
</gene>
<protein>
    <recommendedName>
        <fullName evidence="3">Haem-binding uptake Tiki superfamily ChaN domain-containing protein</fullName>
    </recommendedName>
</protein>
<proteinExistence type="predicted"/>